<comment type="caution">
    <text evidence="2">The sequence shown here is derived from an EMBL/GenBank/DDBJ whole genome shotgun (WGS) entry which is preliminary data.</text>
</comment>
<dbReference type="PANTHER" id="PTHR47396">
    <property type="entry name" value="TYPE I RESTRICTION ENZYME ECOKI R PROTEIN"/>
    <property type="match status" value="1"/>
</dbReference>
<dbReference type="PANTHER" id="PTHR47396:SF1">
    <property type="entry name" value="ATP-DEPENDENT HELICASE IRC3-RELATED"/>
    <property type="match status" value="1"/>
</dbReference>
<dbReference type="EMBL" id="QQZY01000008">
    <property type="protein sequence ID" value="RDI73541.1"/>
    <property type="molecule type" value="Genomic_DNA"/>
</dbReference>
<protein>
    <submittedName>
        <fullName evidence="2">Type III restriction enzyme, res subunit</fullName>
    </submittedName>
</protein>
<evidence type="ECO:0000259" key="1">
    <source>
        <dbReference type="Pfam" id="PF04851"/>
    </source>
</evidence>
<dbReference type="GO" id="GO:0005524">
    <property type="term" value="F:ATP binding"/>
    <property type="evidence" value="ECO:0007669"/>
    <property type="project" value="InterPro"/>
</dbReference>
<name>A0A7M2YTR9_9ACTN</name>
<sequence>MADLNLFEDAIAEIAARLDLREPNREAVRTINAAVSQYYDVEEQQPPFEAVIDSATGVGKTYILAGAMELFAGAYGVRDFVIVTPGRTILEKTKDNFTPGHPKSLLGPMSFQPVVITSENFATPAMRAAMDDETQVKIYLFTVQSLIRPESKTGRRTHKFQEGLGTEFYGHLQSVGELVVFADEHHCYYGPAFSKAVRDLNPWVLIGLTATPDKKTPLDQIIFRYPLAAAIADKLVKTPVIVGRKDDRADPLTKLSDGVTLLNAKAAAIDSYAQATEMAPVNPVMLVVAKSIEDADEYGAILRSSEFFGGAYADAVLVVHSNAPDEALADLAKVEDPTSPVRIIISVGMLKEGWDVRNVYVVASMRASVSEILTEQTLGRGMRLPFGAYTGIEILDTLEVVAHERYEDLLKKAGVLNQAFVDYRTWAALRTNAQGKTVVVTESIEAGTSPLVMAGDIEGPLVLDGQSSPVVTSVEQRASQVNEGALKLKQTILPRPDAPVISVPVLRMSAVQSSFTLADITDTDPFRKLGAALATNPDDELSRTLVGARIVTGPDGIKRTELIRSTAADRIRSIPTLFDLNELRTQLVEMVLASSAVPARANQRVAVVPIIDAFFTGLGDKADDILSANLGRAGARLVALVAAEQRRFMVKPSYEEVVELREFNPTRATDKAVTADRLGPFLKSITYEGWRRSVYPVAWFDSEPERRVANMVDGDDGVSCWLRLHVNDLPILWNSGGQEYNPDLIVIENDGTHWVVEVKMDKEVGSEDVQGKREAAKRWANHVTADPQVGVTWRYLLVSEADIKTAKGSWPALRKLGA</sequence>
<reference evidence="3" key="2">
    <citation type="journal article" date="2019" name="MicrobiologyOpen">
        <title>High-quality draft genome sequence of Gaiella occulta isolated from a 150 meter deep mineral water borehole and comparison with the genome sequences of other deep-branching lineages of the phylum Actinobacteria.</title>
        <authorList>
            <person name="Severino R."/>
            <person name="Froufe H.J.C."/>
            <person name="Barroso C."/>
            <person name="Albuquerque L."/>
            <person name="Lobo-da-Cunha A."/>
            <person name="da Costa M.S."/>
            <person name="Egas C."/>
        </authorList>
    </citation>
    <scope>NUCLEOTIDE SEQUENCE [LARGE SCALE GENOMIC DNA]</scope>
    <source>
        <strain evidence="3">F2-233</strain>
    </source>
</reference>
<dbReference type="Gene3D" id="3.40.50.300">
    <property type="entry name" value="P-loop containing nucleotide triphosphate hydrolases"/>
    <property type="match status" value="2"/>
</dbReference>
<evidence type="ECO:0000313" key="3">
    <source>
        <dbReference type="Proteomes" id="UP000254134"/>
    </source>
</evidence>
<dbReference type="OrthoDB" id="9776021at2"/>
<dbReference type="InterPro" id="IPR027417">
    <property type="entry name" value="P-loop_NTPase"/>
</dbReference>
<dbReference type="InterPro" id="IPR050742">
    <property type="entry name" value="Helicase_Restrict-Modif_Enz"/>
</dbReference>
<dbReference type="SUPFAM" id="SSF52540">
    <property type="entry name" value="P-loop containing nucleoside triphosphate hydrolases"/>
    <property type="match status" value="1"/>
</dbReference>
<gene>
    <name evidence="2" type="ORF">Gocc_2682</name>
</gene>
<organism evidence="2 3">
    <name type="scientific">Gaiella occulta</name>
    <dbReference type="NCBI Taxonomy" id="1002870"/>
    <lineage>
        <taxon>Bacteria</taxon>
        <taxon>Bacillati</taxon>
        <taxon>Actinomycetota</taxon>
        <taxon>Thermoleophilia</taxon>
        <taxon>Gaiellales</taxon>
        <taxon>Gaiellaceae</taxon>
        <taxon>Gaiella</taxon>
    </lineage>
</organism>
<dbReference type="GO" id="GO:0005829">
    <property type="term" value="C:cytosol"/>
    <property type="evidence" value="ECO:0007669"/>
    <property type="project" value="TreeGrafter"/>
</dbReference>
<evidence type="ECO:0000313" key="2">
    <source>
        <dbReference type="EMBL" id="RDI73541.1"/>
    </source>
</evidence>
<dbReference type="AlphaFoldDB" id="A0A7M2YTR9"/>
<reference evidence="2 3" key="1">
    <citation type="submission" date="2018-07" db="EMBL/GenBank/DDBJ databases">
        <title>High-quality-draft genome sequence of Gaiella occulta.</title>
        <authorList>
            <person name="Severino R."/>
            <person name="Froufe H.J.C."/>
            <person name="Rainey F.A."/>
            <person name="Barroso C."/>
            <person name="Albuquerque L."/>
            <person name="Lobo-Da-Cunha A."/>
            <person name="Da Costa M.S."/>
            <person name="Egas C."/>
        </authorList>
    </citation>
    <scope>NUCLEOTIDE SEQUENCE [LARGE SCALE GENOMIC DNA]</scope>
    <source>
        <strain evidence="2 3">F2-233</strain>
    </source>
</reference>
<proteinExistence type="predicted"/>
<feature type="domain" description="Helicase/UvrB N-terminal" evidence="1">
    <location>
        <begin position="18"/>
        <end position="213"/>
    </location>
</feature>
<dbReference type="RefSeq" id="WP_114797089.1">
    <property type="nucleotide sequence ID" value="NZ_QQZY01000008.1"/>
</dbReference>
<dbReference type="Pfam" id="PF04851">
    <property type="entry name" value="ResIII"/>
    <property type="match status" value="1"/>
</dbReference>
<dbReference type="InterPro" id="IPR006935">
    <property type="entry name" value="Helicase/UvrB_N"/>
</dbReference>
<accession>A0A7M2YTR9</accession>
<dbReference type="GO" id="GO:0003677">
    <property type="term" value="F:DNA binding"/>
    <property type="evidence" value="ECO:0007669"/>
    <property type="project" value="InterPro"/>
</dbReference>
<keyword evidence="3" id="KW-1185">Reference proteome</keyword>
<dbReference type="Proteomes" id="UP000254134">
    <property type="component" value="Unassembled WGS sequence"/>
</dbReference>
<dbReference type="GO" id="GO:0016787">
    <property type="term" value="F:hydrolase activity"/>
    <property type="evidence" value="ECO:0007669"/>
    <property type="project" value="InterPro"/>
</dbReference>